<organism evidence="2 3">
    <name type="scientific">Pseudomonas syringae CC1557</name>
    <dbReference type="NCBI Taxonomy" id="1357279"/>
    <lineage>
        <taxon>Bacteria</taxon>
        <taxon>Pseudomonadati</taxon>
        <taxon>Pseudomonadota</taxon>
        <taxon>Gammaproteobacteria</taxon>
        <taxon>Pseudomonadales</taxon>
        <taxon>Pseudomonadaceae</taxon>
        <taxon>Pseudomonas</taxon>
        <taxon>Pseudomonas syringae</taxon>
    </lineage>
</organism>
<dbReference type="KEGG" id="psyr:N018_07535"/>
<dbReference type="AlphaFoldDB" id="W0N2L5"/>
<proteinExistence type="predicted"/>
<protein>
    <submittedName>
        <fullName evidence="2">Uncharacterized protein</fullName>
    </submittedName>
</protein>
<accession>W0N2L5</accession>
<name>W0N2L5_PSESX</name>
<gene>
    <name evidence="2" type="ORF">N018_07535</name>
</gene>
<reference evidence="2 3" key="1">
    <citation type="submission" date="2013-12" db="EMBL/GenBank/DDBJ databases">
        <title>Interactions Between Genome Architecture and Virulence Genes in Pseudomonas syringae, strain CC1557 as a model.</title>
        <authorList>
            <person name="Baltrus D."/>
            <person name="Hockett K."/>
            <person name="Karlsrud E."/>
            <person name="Dougherty K."/>
            <person name="Nishimura M."/>
        </authorList>
    </citation>
    <scope>NUCLEOTIDE SEQUENCE [LARGE SCALE GENOMIC DNA]</scope>
    <source>
        <strain evidence="2 3">CC1557</strain>
    </source>
</reference>
<dbReference type="HOGENOM" id="CLU_3256671_0_0_6"/>
<evidence type="ECO:0000313" key="2">
    <source>
        <dbReference type="EMBL" id="AHG43518.1"/>
    </source>
</evidence>
<evidence type="ECO:0000313" key="3">
    <source>
        <dbReference type="Proteomes" id="UP000019089"/>
    </source>
</evidence>
<dbReference type="Proteomes" id="UP000019089">
    <property type="component" value="Chromosome"/>
</dbReference>
<dbReference type="EMBL" id="CP007014">
    <property type="protein sequence ID" value="AHG43518.1"/>
    <property type="molecule type" value="Genomic_DNA"/>
</dbReference>
<feature type="region of interest" description="Disordered" evidence="1">
    <location>
        <begin position="1"/>
        <end position="27"/>
    </location>
</feature>
<sequence>MPTEPAHAVRPSKIKLHSTSQGESRDSEKAILFRNCINQDKKIS</sequence>
<dbReference type="STRING" id="1357279.N018_07535"/>
<evidence type="ECO:0000256" key="1">
    <source>
        <dbReference type="SAM" id="MobiDB-lite"/>
    </source>
</evidence>